<dbReference type="EMBL" id="JAFBBP010000001">
    <property type="protein sequence ID" value="MBM7494174.1"/>
    <property type="molecule type" value="Genomic_DNA"/>
</dbReference>
<evidence type="ECO:0000256" key="1">
    <source>
        <dbReference type="ARBA" id="ARBA00005254"/>
    </source>
</evidence>
<comment type="caution">
    <text evidence="2">The sequence shown here is derived from an EMBL/GenBank/DDBJ whole genome shotgun (WGS) entry which is preliminary data.</text>
</comment>
<evidence type="ECO:0000313" key="2">
    <source>
        <dbReference type="EMBL" id="MBM7494174.1"/>
    </source>
</evidence>
<dbReference type="Proteomes" id="UP000764837">
    <property type="component" value="Unassembled WGS sequence"/>
</dbReference>
<dbReference type="Gene3D" id="3.90.226.10">
    <property type="entry name" value="2-enoyl-CoA Hydratase, Chain A, domain 1"/>
    <property type="match status" value="1"/>
</dbReference>
<proteinExistence type="inferred from homology"/>
<dbReference type="PANTHER" id="PTHR42964">
    <property type="entry name" value="ENOYL-COA HYDRATASE"/>
    <property type="match status" value="1"/>
</dbReference>
<dbReference type="Gene3D" id="6.10.30.40">
    <property type="match status" value="1"/>
</dbReference>
<evidence type="ECO:0000313" key="3">
    <source>
        <dbReference type="Proteomes" id="UP000764837"/>
    </source>
</evidence>
<protein>
    <submittedName>
        <fullName evidence="2">Polyketide biosynthesis enoyl-CoA hydratase PksH</fullName>
    </submittedName>
</protein>
<organism evidence="2 3">
    <name type="scientific">Micromonospora luteifusca</name>
    <dbReference type="NCBI Taxonomy" id="709860"/>
    <lineage>
        <taxon>Bacteria</taxon>
        <taxon>Bacillati</taxon>
        <taxon>Actinomycetota</taxon>
        <taxon>Actinomycetes</taxon>
        <taxon>Micromonosporales</taxon>
        <taxon>Micromonosporaceae</taxon>
        <taxon>Micromonospora</taxon>
    </lineage>
</organism>
<accession>A0ABS2M151</accession>
<reference evidence="2 3" key="1">
    <citation type="submission" date="2021-01" db="EMBL/GenBank/DDBJ databases">
        <title>Sequencing the genomes of 1000 actinobacteria strains.</title>
        <authorList>
            <person name="Klenk H.-P."/>
        </authorList>
    </citation>
    <scope>NUCLEOTIDE SEQUENCE [LARGE SCALE GENOMIC DNA]</scope>
    <source>
        <strain evidence="2 3">DSM 100204</strain>
    </source>
</reference>
<dbReference type="InterPro" id="IPR001753">
    <property type="entry name" value="Enoyl-CoA_hydra/iso"/>
</dbReference>
<dbReference type="InterPro" id="IPR051683">
    <property type="entry name" value="Enoyl-CoA_Hydratase/Isomerase"/>
</dbReference>
<gene>
    <name evidence="2" type="ORF">JOD64_005396</name>
</gene>
<sequence>MTDLHRVLDIAEADRDLRVLVVRAQGDSFCTGMDLVQAADDDEAEAARGVGSYFDLLERFASSDLLVVSVVDGRAVGGGVGLAAASDVVLATTRANFSLPEVLWGLLPCAVLPFLVRRVGFQRAYSMTLGTLTVQAAKAADIGLVDELVDDPDRVLRRLLDRTSRVPVGLVAAAKQYCGTLAPSRAETRRAAVSTFAELSAGEAFRSAVTGYTRDGRYPWQKS</sequence>
<keyword evidence="3" id="KW-1185">Reference proteome</keyword>
<dbReference type="SUPFAM" id="SSF52096">
    <property type="entry name" value="ClpP/crotonase"/>
    <property type="match status" value="1"/>
</dbReference>
<name>A0ABS2M151_9ACTN</name>
<dbReference type="CDD" id="cd06558">
    <property type="entry name" value="crotonase-like"/>
    <property type="match status" value="1"/>
</dbReference>
<dbReference type="PANTHER" id="PTHR42964:SF1">
    <property type="entry name" value="POLYKETIDE BIOSYNTHESIS ENOYL-COA HYDRATASE PKSH-RELATED"/>
    <property type="match status" value="1"/>
</dbReference>
<dbReference type="Pfam" id="PF00378">
    <property type="entry name" value="ECH_1"/>
    <property type="match status" value="1"/>
</dbReference>
<comment type="similarity">
    <text evidence="1">Belongs to the enoyl-CoA hydratase/isomerase family.</text>
</comment>
<dbReference type="InterPro" id="IPR029045">
    <property type="entry name" value="ClpP/crotonase-like_dom_sf"/>
</dbReference>